<keyword evidence="7" id="KW-0812">Transmembrane</keyword>
<dbReference type="PANTHER" id="PTHR30175:SF1">
    <property type="entry name" value="PTS SYSTEM ARBUTIN-, CELLOBIOSE-, AND SALICIN-SPECIFIC EIIBC COMPONENT-RELATED"/>
    <property type="match status" value="1"/>
</dbReference>
<evidence type="ECO:0000313" key="11">
    <source>
        <dbReference type="EMBL" id="BCJ92805.1"/>
    </source>
</evidence>
<dbReference type="PANTHER" id="PTHR30175">
    <property type="entry name" value="PHOSPHOTRANSFERASE SYSTEM TRANSPORT PROTEIN"/>
    <property type="match status" value="1"/>
</dbReference>
<keyword evidence="4" id="KW-0762">Sugar transport</keyword>
<keyword evidence="9" id="KW-1133">Transmembrane helix</keyword>
<dbReference type="GO" id="GO:0016301">
    <property type="term" value="F:kinase activity"/>
    <property type="evidence" value="ECO:0007669"/>
    <property type="project" value="UniProtKB-KW"/>
</dbReference>
<evidence type="ECO:0000256" key="1">
    <source>
        <dbReference type="ARBA" id="ARBA00004651"/>
    </source>
</evidence>
<dbReference type="PROSITE" id="PS51098">
    <property type="entry name" value="PTS_EIIB_TYPE_1"/>
    <property type="match status" value="1"/>
</dbReference>
<dbReference type="Pfam" id="PF02378">
    <property type="entry name" value="PTS_EIIC"/>
    <property type="match status" value="1"/>
</dbReference>
<dbReference type="InterPro" id="IPR013013">
    <property type="entry name" value="PTS_EIIC_1"/>
</dbReference>
<dbReference type="AlphaFoldDB" id="A0A6S6QZM2"/>
<dbReference type="InterPro" id="IPR050558">
    <property type="entry name" value="PTS_Sugar-Specific_Components"/>
</dbReference>
<dbReference type="FunFam" id="3.30.1360.60:FF:000001">
    <property type="entry name" value="PTS system glucose-specific IIBC component PtsG"/>
    <property type="match status" value="1"/>
</dbReference>
<dbReference type="InterPro" id="IPR018113">
    <property type="entry name" value="PTrfase_EIIB_Cys"/>
</dbReference>
<keyword evidence="10" id="KW-0472">Membrane</keyword>
<keyword evidence="8" id="KW-0418">Kinase</keyword>
<dbReference type="Pfam" id="PF00367">
    <property type="entry name" value="PTS_EIIB"/>
    <property type="match status" value="1"/>
</dbReference>
<dbReference type="InterPro" id="IPR001996">
    <property type="entry name" value="PTS_IIB_1"/>
</dbReference>
<dbReference type="InterPro" id="IPR036878">
    <property type="entry name" value="Glu_permease_IIB"/>
</dbReference>
<dbReference type="Proteomes" id="UP000515561">
    <property type="component" value="Chromosome"/>
</dbReference>
<keyword evidence="5" id="KW-0808">Transferase</keyword>
<dbReference type="PROSITE" id="PS51103">
    <property type="entry name" value="PTS_EIIC_TYPE_1"/>
    <property type="match status" value="1"/>
</dbReference>
<protein>
    <submittedName>
        <fullName evidence="11">Uncharacterized protein</fullName>
    </submittedName>
</protein>
<dbReference type="GO" id="GO:0009401">
    <property type="term" value="P:phosphoenolpyruvate-dependent sugar phosphotransferase system"/>
    <property type="evidence" value="ECO:0007669"/>
    <property type="project" value="UniProtKB-KW"/>
</dbReference>
<dbReference type="RefSeq" id="WP_184094607.1">
    <property type="nucleotide sequence ID" value="NZ_AP023367.1"/>
</dbReference>
<dbReference type="Gene3D" id="3.30.1360.60">
    <property type="entry name" value="Glucose permease domain IIB"/>
    <property type="match status" value="1"/>
</dbReference>
<organism evidence="11 12">
    <name type="scientific">Anaerocolumna cellulosilytica</name>
    <dbReference type="NCBI Taxonomy" id="433286"/>
    <lineage>
        <taxon>Bacteria</taxon>
        <taxon>Bacillati</taxon>
        <taxon>Bacillota</taxon>
        <taxon>Clostridia</taxon>
        <taxon>Lachnospirales</taxon>
        <taxon>Lachnospiraceae</taxon>
        <taxon>Anaerocolumna</taxon>
    </lineage>
</organism>
<evidence type="ECO:0000256" key="9">
    <source>
        <dbReference type="ARBA" id="ARBA00022989"/>
    </source>
</evidence>
<dbReference type="CDD" id="cd00212">
    <property type="entry name" value="PTS_IIB_glc"/>
    <property type="match status" value="1"/>
</dbReference>
<sequence>MANKNYTQLAKEIVQKVGGKENIVSVVNCMTRLRFVLKEENRAKDGDVKEIKGVQGVIKQGGQYQVIIGTHVNEVIKDVQKEIGDLPPVDNQTDMKLMKDGSTFNRLFKVITGCIMPSLGVMIASGIIKGLLAVLTTVGLLTNTDGTYLILYATANAAMYFLPIIVGFNAGKVFGCNQYVTAVIGAALVYPDIIAIKDAGTAISFLKMPVVLMNYTNSLFPVILAAWFAAKVEKISKKIIPTMLQLMFVPTVTLLLAVPVAYLAIGPVMTIISNGLSAVVMAIFNNFPIFGGIVFGAFWQVMVLLGLHAAFIPVLFNNLFTLGSDPVNAILGLTVWALAGVSLGYALRIKDKEKKSMGFGNMVSCLCGVTEPTIYSIALPNFKLFIAAFIGGGISGGILAGLGGRMYSFVGDGFFRIPAMINPEGLDVSFYGFLICAAIAFIVSSVLAFVFAGKETTKKV</sequence>
<dbReference type="InterPro" id="IPR003352">
    <property type="entry name" value="PTS_EIIC"/>
</dbReference>
<dbReference type="PROSITE" id="PS01035">
    <property type="entry name" value="PTS_EIIB_TYPE_1_CYS"/>
    <property type="match status" value="1"/>
</dbReference>
<evidence type="ECO:0000256" key="5">
    <source>
        <dbReference type="ARBA" id="ARBA00022679"/>
    </source>
</evidence>
<evidence type="ECO:0000256" key="6">
    <source>
        <dbReference type="ARBA" id="ARBA00022683"/>
    </source>
</evidence>
<evidence type="ECO:0000256" key="3">
    <source>
        <dbReference type="ARBA" id="ARBA00022475"/>
    </source>
</evidence>
<comment type="subcellular location">
    <subcellularLocation>
        <location evidence="1">Cell membrane</location>
        <topology evidence="1">Multi-pass membrane protein</topology>
    </subcellularLocation>
</comment>
<proteinExistence type="predicted"/>
<dbReference type="GO" id="GO:0005886">
    <property type="term" value="C:plasma membrane"/>
    <property type="evidence" value="ECO:0007669"/>
    <property type="project" value="UniProtKB-SubCell"/>
</dbReference>
<dbReference type="GO" id="GO:0008982">
    <property type="term" value="F:protein-N(PI)-phosphohistidine-sugar phosphotransferase activity"/>
    <property type="evidence" value="ECO:0007669"/>
    <property type="project" value="InterPro"/>
</dbReference>
<reference evidence="11 12" key="1">
    <citation type="journal article" date="2016" name="Int. J. Syst. Evol. Microbiol.">
        <title>Descriptions of Anaerotaenia torta gen. nov., sp. nov. and Anaerocolumna cellulosilytica gen. nov., sp. nov. isolated from a methanogenic reactor of cattle waste.</title>
        <authorList>
            <person name="Uek A."/>
            <person name="Ohtaki Y."/>
            <person name="Kaku N."/>
            <person name="Ueki K."/>
        </authorList>
    </citation>
    <scope>NUCLEOTIDE SEQUENCE [LARGE SCALE GENOMIC DNA]</scope>
    <source>
        <strain evidence="11 12">SN021</strain>
    </source>
</reference>
<keyword evidence="2" id="KW-0813">Transport</keyword>
<evidence type="ECO:0000313" key="12">
    <source>
        <dbReference type="Proteomes" id="UP000515561"/>
    </source>
</evidence>
<evidence type="ECO:0000256" key="2">
    <source>
        <dbReference type="ARBA" id="ARBA00022448"/>
    </source>
</evidence>
<evidence type="ECO:0000256" key="10">
    <source>
        <dbReference type="ARBA" id="ARBA00023136"/>
    </source>
</evidence>
<dbReference type="SUPFAM" id="SSF55604">
    <property type="entry name" value="Glucose permease domain IIB"/>
    <property type="match status" value="1"/>
</dbReference>
<evidence type="ECO:0000256" key="8">
    <source>
        <dbReference type="ARBA" id="ARBA00022777"/>
    </source>
</evidence>
<name>A0A6S6QZM2_9FIRM</name>
<dbReference type="KEGG" id="acel:acsn021_03740"/>
<keyword evidence="6" id="KW-0598">Phosphotransferase system</keyword>
<evidence type="ECO:0000256" key="4">
    <source>
        <dbReference type="ARBA" id="ARBA00022597"/>
    </source>
</evidence>
<dbReference type="GO" id="GO:0015771">
    <property type="term" value="P:trehalose transport"/>
    <property type="evidence" value="ECO:0007669"/>
    <property type="project" value="TreeGrafter"/>
</dbReference>
<dbReference type="GO" id="GO:0090589">
    <property type="term" value="F:protein-phosphocysteine-trehalose phosphotransferase system transporter activity"/>
    <property type="evidence" value="ECO:0007669"/>
    <property type="project" value="TreeGrafter"/>
</dbReference>
<gene>
    <name evidence="11" type="ORF">acsn021_03740</name>
</gene>
<keyword evidence="3" id="KW-1003">Cell membrane</keyword>
<accession>A0A6S6QZM2</accession>
<evidence type="ECO:0000256" key="7">
    <source>
        <dbReference type="ARBA" id="ARBA00022692"/>
    </source>
</evidence>
<keyword evidence="12" id="KW-1185">Reference proteome</keyword>
<dbReference type="EMBL" id="AP023367">
    <property type="protein sequence ID" value="BCJ92805.1"/>
    <property type="molecule type" value="Genomic_DNA"/>
</dbReference>